<keyword evidence="7" id="KW-1185">Reference proteome</keyword>
<dbReference type="SUPFAM" id="SSF46785">
    <property type="entry name" value="Winged helix' DNA-binding domain"/>
    <property type="match status" value="1"/>
</dbReference>
<keyword evidence="2" id="KW-0805">Transcription regulation</keyword>
<feature type="domain" description="HTH lysR-type" evidence="5">
    <location>
        <begin position="1"/>
        <end position="58"/>
    </location>
</feature>
<dbReference type="Proteomes" id="UP000248395">
    <property type="component" value="Unassembled WGS sequence"/>
</dbReference>
<comment type="caution">
    <text evidence="6">The sequence shown here is derived from an EMBL/GenBank/DDBJ whole genome shotgun (WGS) entry which is preliminary data.</text>
</comment>
<keyword evidence="4" id="KW-0804">Transcription</keyword>
<evidence type="ECO:0000313" key="7">
    <source>
        <dbReference type="Proteomes" id="UP000248395"/>
    </source>
</evidence>
<dbReference type="GO" id="GO:0003677">
    <property type="term" value="F:DNA binding"/>
    <property type="evidence" value="ECO:0007669"/>
    <property type="project" value="UniProtKB-KW"/>
</dbReference>
<evidence type="ECO:0000313" key="6">
    <source>
        <dbReference type="EMBL" id="PXX42936.1"/>
    </source>
</evidence>
<accession>A0A318J888</accession>
<dbReference type="AlphaFoldDB" id="A0A318J888"/>
<dbReference type="OrthoDB" id="5671700at2"/>
<evidence type="ECO:0000256" key="2">
    <source>
        <dbReference type="ARBA" id="ARBA00023015"/>
    </source>
</evidence>
<dbReference type="GO" id="GO:0003700">
    <property type="term" value="F:DNA-binding transcription factor activity"/>
    <property type="evidence" value="ECO:0007669"/>
    <property type="project" value="InterPro"/>
</dbReference>
<dbReference type="InterPro" id="IPR036390">
    <property type="entry name" value="WH_DNA-bd_sf"/>
</dbReference>
<dbReference type="EMBL" id="QJKC01000016">
    <property type="protein sequence ID" value="PXX42936.1"/>
    <property type="molecule type" value="Genomic_DNA"/>
</dbReference>
<reference evidence="6 7" key="1">
    <citation type="submission" date="2018-05" db="EMBL/GenBank/DDBJ databases">
        <title>Genomic Encyclopedia of Type Strains, Phase IV (KMG-IV): sequencing the most valuable type-strain genomes for metagenomic binning, comparative biology and taxonomic classification.</title>
        <authorList>
            <person name="Goeker M."/>
        </authorList>
    </citation>
    <scope>NUCLEOTIDE SEQUENCE [LARGE SCALE GENOMIC DNA]</scope>
    <source>
        <strain evidence="6 7">DSM 25134</strain>
    </source>
</reference>
<dbReference type="InterPro" id="IPR050950">
    <property type="entry name" value="HTH-type_LysR_regulators"/>
</dbReference>
<sequence length="296" mass="32869">MDIRALRYFVEVVKRHSFTKAAEALFVTQPTISKMVKQLEEELGTPLIIREGRSFRLSDAGKVAFERGLDVLSAMSQLKNELNDLAGLSSGELVVGLPPMVGVAFFAPVVSTFRERYPGIELKMVEDGALAIENSVRSGELEIGVAVLPVDNSIFQQFAVVRDPLCLVAPAGSPWHGRSVVTLPDIADQDFVLYPEDFTLSSRISHAFREMGKPLHIVGRSAHWDFIVELVTARLGITLLPRSVVERLDRELYDVIPVSNPWLIWHLALIWQQGSYLSHAARAWISVTQEVLGGLQ</sequence>
<dbReference type="InterPro" id="IPR000847">
    <property type="entry name" value="LysR_HTH_N"/>
</dbReference>
<comment type="similarity">
    <text evidence="1">Belongs to the LysR transcriptional regulatory family.</text>
</comment>
<dbReference type="InterPro" id="IPR036388">
    <property type="entry name" value="WH-like_DNA-bd_sf"/>
</dbReference>
<name>A0A318J888_9NEIS</name>
<evidence type="ECO:0000256" key="1">
    <source>
        <dbReference type="ARBA" id="ARBA00009437"/>
    </source>
</evidence>
<dbReference type="Pfam" id="PF03466">
    <property type="entry name" value="LysR_substrate"/>
    <property type="match status" value="1"/>
</dbReference>
<dbReference type="Gene3D" id="3.40.190.290">
    <property type="match status" value="1"/>
</dbReference>
<dbReference type="Pfam" id="PF00126">
    <property type="entry name" value="HTH_1"/>
    <property type="match status" value="1"/>
</dbReference>
<keyword evidence="3" id="KW-0238">DNA-binding</keyword>
<dbReference type="RefSeq" id="WP_110313637.1">
    <property type="nucleotide sequence ID" value="NZ_QJKC01000016.1"/>
</dbReference>
<protein>
    <submittedName>
        <fullName evidence="6">LysR family transcriptional regulator</fullName>
    </submittedName>
</protein>
<organism evidence="6 7">
    <name type="scientific">Aquitalea magnusonii</name>
    <dbReference type="NCBI Taxonomy" id="332411"/>
    <lineage>
        <taxon>Bacteria</taxon>
        <taxon>Pseudomonadati</taxon>
        <taxon>Pseudomonadota</taxon>
        <taxon>Betaproteobacteria</taxon>
        <taxon>Neisseriales</taxon>
        <taxon>Chromobacteriaceae</taxon>
        <taxon>Aquitalea</taxon>
    </lineage>
</organism>
<evidence type="ECO:0000256" key="4">
    <source>
        <dbReference type="ARBA" id="ARBA00023163"/>
    </source>
</evidence>
<dbReference type="PANTHER" id="PTHR30419">
    <property type="entry name" value="HTH-TYPE TRANSCRIPTIONAL REGULATOR YBHD"/>
    <property type="match status" value="1"/>
</dbReference>
<evidence type="ECO:0000256" key="3">
    <source>
        <dbReference type="ARBA" id="ARBA00023125"/>
    </source>
</evidence>
<dbReference type="Gene3D" id="1.10.10.10">
    <property type="entry name" value="Winged helix-like DNA-binding domain superfamily/Winged helix DNA-binding domain"/>
    <property type="match status" value="1"/>
</dbReference>
<gene>
    <name evidence="6" type="ORF">DFR38_11646</name>
</gene>
<proteinExistence type="inferred from homology"/>
<evidence type="ECO:0000259" key="5">
    <source>
        <dbReference type="PROSITE" id="PS50931"/>
    </source>
</evidence>
<dbReference type="GO" id="GO:0005829">
    <property type="term" value="C:cytosol"/>
    <property type="evidence" value="ECO:0007669"/>
    <property type="project" value="TreeGrafter"/>
</dbReference>
<dbReference type="InterPro" id="IPR005119">
    <property type="entry name" value="LysR_subst-bd"/>
</dbReference>
<dbReference type="SUPFAM" id="SSF53850">
    <property type="entry name" value="Periplasmic binding protein-like II"/>
    <property type="match status" value="1"/>
</dbReference>
<dbReference type="PRINTS" id="PR00039">
    <property type="entry name" value="HTHLYSR"/>
</dbReference>
<dbReference type="FunFam" id="1.10.10.10:FF:000001">
    <property type="entry name" value="LysR family transcriptional regulator"/>
    <property type="match status" value="1"/>
</dbReference>
<dbReference type="PROSITE" id="PS50931">
    <property type="entry name" value="HTH_LYSR"/>
    <property type="match status" value="1"/>
</dbReference>
<dbReference type="CDD" id="cd08438">
    <property type="entry name" value="PBP2_CidR"/>
    <property type="match status" value="1"/>
</dbReference>
<dbReference type="PANTHER" id="PTHR30419:SF8">
    <property type="entry name" value="NITROGEN ASSIMILATION TRANSCRIPTIONAL ACTIVATOR-RELATED"/>
    <property type="match status" value="1"/>
</dbReference>